<evidence type="ECO:0000313" key="2">
    <source>
        <dbReference type="EMBL" id="SDX42250.1"/>
    </source>
</evidence>
<feature type="transmembrane region" description="Helical" evidence="1">
    <location>
        <begin position="105"/>
        <end position="132"/>
    </location>
</feature>
<keyword evidence="3" id="KW-1185">Reference proteome</keyword>
<dbReference type="AlphaFoldDB" id="A0A1H3BJW6"/>
<feature type="transmembrane region" description="Helical" evidence="1">
    <location>
        <begin position="144"/>
        <end position="162"/>
    </location>
</feature>
<keyword evidence="1" id="KW-0812">Transmembrane</keyword>
<sequence>MANGKPTSPLVFTALFLCIVVVSLFMRLLPLGLSPDTWPMPNLLVCLTFAWVLRRPDYLPALVIGAVFFAEDLLLLRPPGLWALLVLLGSEFLRRRGAGLRGVTIVLELAIVSAVLLAMTLAYRVILAIVMVPQAPLGLSMGQFIGTVVAYPVVVMVSHFVFNVRKPATGEVDAIGRRV</sequence>
<accession>A0A1H3BJW6</accession>
<dbReference type="STRING" id="564137.SAMN04488238_10882"/>
<keyword evidence="1" id="KW-0472">Membrane</keyword>
<dbReference type="RefSeq" id="WP_092890855.1">
    <property type="nucleotide sequence ID" value="NZ_CP061498.1"/>
</dbReference>
<name>A0A1H3BJW6_9RHOB</name>
<proteinExistence type="predicted"/>
<dbReference type="Proteomes" id="UP000198539">
    <property type="component" value="Unassembled WGS sequence"/>
</dbReference>
<feature type="transmembrane region" description="Helical" evidence="1">
    <location>
        <begin position="6"/>
        <end position="26"/>
    </location>
</feature>
<keyword evidence="1" id="KW-1133">Transmembrane helix</keyword>
<dbReference type="EMBL" id="FNOM01000008">
    <property type="protein sequence ID" value="SDX42250.1"/>
    <property type="molecule type" value="Genomic_DNA"/>
</dbReference>
<dbReference type="OrthoDB" id="7629477at2"/>
<evidence type="ECO:0000256" key="1">
    <source>
        <dbReference type="SAM" id="Phobius"/>
    </source>
</evidence>
<gene>
    <name evidence="2" type="ORF">SAMN04488238_10882</name>
</gene>
<reference evidence="2 3" key="1">
    <citation type="submission" date="2016-10" db="EMBL/GenBank/DDBJ databases">
        <authorList>
            <person name="de Groot N.N."/>
        </authorList>
    </citation>
    <scope>NUCLEOTIDE SEQUENCE [LARGE SCALE GENOMIC DNA]</scope>
    <source>
        <strain evidence="2 3">CGMCC 1.8894</strain>
    </source>
</reference>
<evidence type="ECO:0000313" key="3">
    <source>
        <dbReference type="Proteomes" id="UP000198539"/>
    </source>
</evidence>
<protein>
    <submittedName>
        <fullName evidence="2">Rod shape-determining protein MreD</fullName>
    </submittedName>
</protein>
<feature type="transmembrane region" description="Helical" evidence="1">
    <location>
        <begin position="74"/>
        <end position="93"/>
    </location>
</feature>
<organism evidence="2 3">
    <name type="scientific">Roseicitreum antarcticum</name>
    <dbReference type="NCBI Taxonomy" id="564137"/>
    <lineage>
        <taxon>Bacteria</taxon>
        <taxon>Pseudomonadati</taxon>
        <taxon>Pseudomonadota</taxon>
        <taxon>Alphaproteobacteria</taxon>
        <taxon>Rhodobacterales</taxon>
        <taxon>Paracoccaceae</taxon>
        <taxon>Roseicitreum</taxon>
    </lineage>
</organism>